<reference evidence="1" key="1">
    <citation type="submission" date="2025-08" db="UniProtKB">
        <authorList>
            <consortium name="Ensembl"/>
        </authorList>
    </citation>
    <scope>IDENTIFICATION</scope>
</reference>
<accession>A0A3Q3IAH0</accession>
<dbReference type="AlphaFoldDB" id="A0A3Q3IAH0"/>
<protein>
    <submittedName>
        <fullName evidence="1">Uncharacterized protein</fullName>
    </submittedName>
</protein>
<keyword evidence="2" id="KW-1185">Reference proteome</keyword>
<dbReference type="Proteomes" id="UP000261600">
    <property type="component" value="Unplaced"/>
</dbReference>
<dbReference type="Ensembl" id="ENSMALT00000000430.1">
    <property type="protein sequence ID" value="ENSMALP00000000398.1"/>
    <property type="gene ID" value="ENSMALG00000000350.1"/>
</dbReference>
<evidence type="ECO:0000313" key="1">
    <source>
        <dbReference type="Ensembl" id="ENSMALP00000000398.1"/>
    </source>
</evidence>
<proteinExistence type="predicted"/>
<reference evidence="1" key="2">
    <citation type="submission" date="2025-09" db="UniProtKB">
        <authorList>
            <consortium name="Ensembl"/>
        </authorList>
    </citation>
    <scope>IDENTIFICATION</scope>
</reference>
<evidence type="ECO:0000313" key="2">
    <source>
        <dbReference type="Proteomes" id="UP000261600"/>
    </source>
</evidence>
<sequence>DLNLAYKRGRVCHMAKEMVAAVLLEASPVCHCASCRQDGGGVHLSVWPSAGPDYSARCSTLEQQPGGHR</sequence>
<organism evidence="1 2">
    <name type="scientific">Monopterus albus</name>
    <name type="common">Swamp eel</name>
    <dbReference type="NCBI Taxonomy" id="43700"/>
    <lineage>
        <taxon>Eukaryota</taxon>
        <taxon>Metazoa</taxon>
        <taxon>Chordata</taxon>
        <taxon>Craniata</taxon>
        <taxon>Vertebrata</taxon>
        <taxon>Euteleostomi</taxon>
        <taxon>Actinopterygii</taxon>
        <taxon>Neopterygii</taxon>
        <taxon>Teleostei</taxon>
        <taxon>Neoteleostei</taxon>
        <taxon>Acanthomorphata</taxon>
        <taxon>Anabantaria</taxon>
        <taxon>Synbranchiformes</taxon>
        <taxon>Synbranchidae</taxon>
        <taxon>Monopterus</taxon>
    </lineage>
</organism>
<name>A0A3Q3IAH0_MONAL</name>